<organism evidence="2 3">
    <name type="scientific">Oesophagostomum dentatum</name>
    <name type="common">Nodular worm</name>
    <dbReference type="NCBI Taxonomy" id="61180"/>
    <lineage>
        <taxon>Eukaryota</taxon>
        <taxon>Metazoa</taxon>
        <taxon>Ecdysozoa</taxon>
        <taxon>Nematoda</taxon>
        <taxon>Chromadorea</taxon>
        <taxon>Rhabditida</taxon>
        <taxon>Rhabditina</taxon>
        <taxon>Rhabditomorpha</taxon>
        <taxon>Strongyloidea</taxon>
        <taxon>Strongylidae</taxon>
        <taxon>Oesophagostomum</taxon>
    </lineage>
</organism>
<accession>A0A0B1SCP7</accession>
<dbReference type="OrthoDB" id="5870816at2759"/>
<proteinExistence type="predicted"/>
<name>A0A0B1SCP7_OESDE</name>
<keyword evidence="3" id="KW-1185">Reference proteome</keyword>
<dbReference type="AlphaFoldDB" id="A0A0B1SCP7"/>
<dbReference type="Proteomes" id="UP000053660">
    <property type="component" value="Unassembled WGS sequence"/>
</dbReference>
<evidence type="ECO:0000313" key="2">
    <source>
        <dbReference type="EMBL" id="KHJ82684.1"/>
    </source>
</evidence>
<feature type="non-terminal residue" evidence="2">
    <location>
        <position position="138"/>
    </location>
</feature>
<keyword evidence="1" id="KW-0732">Signal</keyword>
<sequence length="138" mass="15918">MQRLLLLAALYFVSCLADDVKNATAEGNYNPHHDHHDYGHHHGGYESYGPPQPHYGGYSYQFMRPPLPPLVDRDVCDLDASVLLVTHSKRHHDRDRHDHPGRMNRAYRVRCSVIANYDEDSCNICCQHAARRDKNLQN</sequence>
<evidence type="ECO:0000313" key="3">
    <source>
        <dbReference type="Proteomes" id="UP000053660"/>
    </source>
</evidence>
<feature type="signal peptide" evidence="1">
    <location>
        <begin position="1"/>
        <end position="17"/>
    </location>
</feature>
<feature type="chain" id="PRO_5002082394" evidence="1">
    <location>
        <begin position="18"/>
        <end position="138"/>
    </location>
</feature>
<gene>
    <name evidence="2" type="ORF">OESDEN_17621</name>
</gene>
<protein>
    <submittedName>
        <fullName evidence="2">Uncharacterized protein</fullName>
    </submittedName>
</protein>
<reference evidence="2 3" key="1">
    <citation type="submission" date="2014-03" db="EMBL/GenBank/DDBJ databases">
        <title>Draft genome of the hookworm Oesophagostomum dentatum.</title>
        <authorList>
            <person name="Mitreva M."/>
        </authorList>
    </citation>
    <scope>NUCLEOTIDE SEQUENCE [LARGE SCALE GENOMIC DNA]</scope>
    <source>
        <strain evidence="2 3">OD-Hann</strain>
    </source>
</reference>
<evidence type="ECO:0000256" key="1">
    <source>
        <dbReference type="SAM" id="SignalP"/>
    </source>
</evidence>
<dbReference type="EMBL" id="KN577780">
    <property type="protein sequence ID" value="KHJ82684.1"/>
    <property type="molecule type" value="Genomic_DNA"/>
</dbReference>